<gene>
    <name evidence="2" type="ORF">GF359_09895</name>
</gene>
<protein>
    <recommendedName>
        <fullName evidence="1">HNH nuclease domain-containing protein</fullName>
    </recommendedName>
</protein>
<sequence length="207" mass="23993">MVSNRVILGRLGVEYLSSKIKKNLGVCWEKRTTNCVIAKIAYSYFMKRSGLSLSLIGKIMKKDHSTIKHYLNRVENFINSPAFINELEVIESLIGEDLKNPINLQERVKQAERVLNNAGIKKKTLIGNKNQLIIERGYRCELCGFYRVVQMHHIDGNRQNRHRNNLILLCPNCHAMVHKGFLSIENLRERDYPYNDFCEKSSSKKPN</sequence>
<dbReference type="CDD" id="cd00085">
    <property type="entry name" value="HNHc"/>
    <property type="match status" value="1"/>
</dbReference>
<evidence type="ECO:0000313" key="3">
    <source>
        <dbReference type="Proteomes" id="UP000630660"/>
    </source>
</evidence>
<proteinExistence type="predicted"/>
<feature type="domain" description="HNH nuclease" evidence="1">
    <location>
        <begin position="128"/>
        <end position="175"/>
    </location>
</feature>
<dbReference type="Gene3D" id="1.10.1750.10">
    <property type="match status" value="1"/>
</dbReference>
<dbReference type="SMART" id="SM00507">
    <property type="entry name" value="HNHc"/>
    <property type="match status" value="1"/>
</dbReference>
<reference evidence="2" key="1">
    <citation type="submission" date="2019-11" db="EMBL/GenBank/DDBJ databases">
        <title>Microbial mats filling the niche in hypersaline microbial mats.</title>
        <authorList>
            <person name="Wong H.L."/>
            <person name="Macleod F.I."/>
            <person name="White R.A. III"/>
            <person name="Burns B.P."/>
        </authorList>
    </citation>
    <scope>NUCLEOTIDE SEQUENCE</scope>
    <source>
        <strain evidence="2">Bin_327</strain>
    </source>
</reference>
<name>A0A9D5KAJ2_UNCW3</name>
<comment type="caution">
    <text evidence="2">The sequence shown here is derived from an EMBL/GenBank/DDBJ whole genome shotgun (WGS) entry which is preliminary data.</text>
</comment>
<dbReference type="AlphaFoldDB" id="A0A9D5KAJ2"/>
<dbReference type="SUPFAM" id="SSF48295">
    <property type="entry name" value="TrpR-like"/>
    <property type="match status" value="1"/>
</dbReference>
<dbReference type="Proteomes" id="UP000630660">
    <property type="component" value="Unassembled WGS sequence"/>
</dbReference>
<dbReference type="GO" id="GO:0043565">
    <property type="term" value="F:sequence-specific DNA binding"/>
    <property type="evidence" value="ECO:0007669"/>
    <property type="project" value="InterPro"/>
</dbReference>
<dbReference type="InterPro" id="IPR010921">
    <property type="entry name" value="Trp_repressor/repl_initiator"/>
</dbReference>
<dbReference type="InterPro" id="IPR003615">
    <property type="entry name" value="HNH_nuc"/>
</dbReference>
<dbReference type="EMBL" id="WJKJ01000328">
    <property type="protein sequence ID" value="MBD3365512.1"/>
    <property type="molecule type" value="Genomic_DNA"/>
</dbReference>
<organism evidence="2 3">
    <name type="scientific">candidate division WOR-3 bacterium</name>
    <dbReference type="NCBI Taxonomy" id="2052148"/>
    <lineage>
        <taxon>Bacteria</taxon>
        <taxon>Bacteria division WOR-3</taxon>
    </lineage>
</organism>
<evidence type="ECO:0000313" key="2">
    <source>
        <dbReference type="EMBL" id="MBD3365512.1"/>
    </source>
</evidence>
<accession>A0A9D5KAJ2</accession>
<evidence type="ECO:0000259" key="1">
    <source>
        <dbReference type="SMART" id="SM00507"/>
    </source>
</evidence>